<dbReference type="RefSeq" id="WP_046765147.1">
    <property type="nucleotide sequence ID" value="NZ_LBIC01000009.1"/>
</dbReference>
<name>A0A0M3AKM3_9SPHN</name>
<dbReference type="EMBL" id="LBIC01000009">
    <property type="protein sequence ID" value="KKW90647.1"/>
    <property type="molecule type" value="Genomic_DNA"/>
</dbReference>
<comment type="caution">
    <text evidence="2">The sequence shown here is derived from an EMBL/GenBank/DDBJ whole genome shotgun (WGS) entry which is preliminary data.</text>
</comment>
<dbReference type="InterPro" id="IPR021776">
    <property type="entry name" value="ActD"/>
</dbReference>
<evidence type="ECO:0000313" key="3">
    <source>
        <dbReference type="Proteomes" id="UP000033874"/>
    </source>
</evidence>
<feature type="transmembrane region" description="Helical" evidence="1">
    <location>
        <begin position="59"/>
        <end position="77"/>
    </location>
</feature>
<protein>
    <recommendedName>
        <fullName evidence="4">Quinol:cytochrome C oxidoreductase</fullName>
    </recommendedName>
</protein>
<sequence length="181" mass="19572">MADTGRLFAVLAAFDTPERLVEAVRAVRAQGFAQVDAFTPFPVKGLEEALAFRDNRVPAAMLIGGIVGAAGGFLMQVGTNLDYPLRIGGRPLIAVPAFMMITFELMVLGAVLAALAMMFMANRLPRLHHPVFDADGFDLSADDRFYLAILADDHFDRNEAGRALAALGPDAIIDVRERPRS</sequence>
<evidence type="ECO:0000256" key="1">
    <source>
        <dbReference type="SAM" id="Phobius"/>
    </source>
</evidence>
<reference evidence="2 3" key="1">
    <citation type="submission" date="2015-04" db="EMBL/GenBank/DDBJ databases">
        <title>Genome sequence of aromatic hydrocarbons-degrading Sphingobium chungbukense DJ77.</title>
        <authorList>
            <person name="Kim Y.-C."/>
            <person name="Chae J.-C."/>
        </authorList>
    </citation>
    <scope>NUCLEOTIDE SEQUENCE [LARGE SCALE GENOMIC DNA]</scope>
    <source>
        <strain evidence="2 3">DJ77</strain>
    </source>
</reference>
<evidence type="ECO:0000313" key="2">
    <source>
        <dbReference type="EMBL" id="KKW90647.1"/>
    </source>
</evidence>
<keyword evidence="1" id="KW-0812">Transmembrane</keyword>
<dbReference type="PATRIC" id="fig|56193.3.peg.3983"/>
<dbReference type="Proteomes" id="UP000033874">
    <property type="component" value="Unassembled WGS sequence"/>
</dbReference>
<keyword evidence="1" id="KW-1133">Transmembrane helix</keyword>
<dbReference type="Pfam" id="PF11821">
    <property type="entry name" value="ActD"/>
    <property type="match status" value="1"/>
</dbReference>
<dbReference type="PANTHER" id="PTHR40394:SF2">
    <property type="entry name" value="QUINOL:CYTOCHROME C OXIDOREDUCTASE MEMBRANE PROTEIN"/>
    <property type="match status" value="1"/>
</dbReference>
<dbReference type="STRING" id="56193.YP76_18935"/>
<gene>
    <name evidence="2" type="ORF">YP76_18935</name>
</gene>
<proteinExistence type="predicted"/>
<dbReference type="PANTHER" id="PTHR40394">
    <property type="entry name" value="LIPOPROTEIN-RELATED"/>
    <property type="match status" value="1"/>
</dbReference>
<feature type="transmembrane region" description="Helical" evidence="1">
    <location>
        <begin position="97"/>
        <end position="119"/>
    </location>
</feature>
<accession>A0A0M3AKM3</accession>
<evidence type="ECO:0008006" key="4">
    <source>
        <dbReference type="Google" id="ProtNLM"/>
    </source>
</evidence>
<keyword evidence="3" id="KW-1185">Reference proteome</keyword>
<keyword evidence="1" id="KW-0472">Membrane</keyword>
<dbReference type="AlphaFoldDB" id="A0A0M3AKM3"/>
<organism evidence="2 3">
    <name type="scientific">Sphingobium chungbukense</name>
    <dbReference type="NCBI Taxonomy" id="56193"/>
    <lineage>
        <taxon>Bacteria</taxon>
        <taxon>Pseudomonadati</taxon>
        <taxon>Pseudomonadota</taxon>
        <taxon>Alphaproteobacteria</taxon>
        <taxon>Sphingomonadales</taxon>
        <taxon>Sphingomonadaceae</taxon>
        <taxon>Sphingobium</taxon>
    </lineage>
</organism>